<gene>
    <name evidence="1" type="ORF">ACFQQG_18595</name>
</gene>
<protein>
    <submittedName>
        <fullName evidence="1">Uncharacterized protein</fullName>
    </submittedName>
</protein>
<evidence type="ECO:0000313" key="1">
    <source>
        <dbReference type="EMBL" id="MFC7059838.1"/>
    </source>
</evidence>
<dbReference type="RefSeq" id="WP_382187201.1">
    <property type="nucleotide sequence ID" value="NZ_JBHSZI010000003.1"/>
</dbReference>
<dbReference type="Proteomes" id="UP001596445">
    <property type="component" value="Unassembled WGS sequence"/>
</dbReference>
<evidence type="ECO:0000313" key="2">
    <source>
        <dbReference type="Proteomes" id="UP001596445"/>
    </source>
</evidence>
<keyword evidence="2" id="KW-1185">Reference proteome</keyword>
<comment type="caution">
    <text evidence="1">The sequence shown here is derived from an EMBL/GenBank/DDBJ whole genome shotgun (WGS) entry which is preliminary data.</text>
</comment>
<dbReference type="AlphaFoldDB" id="A0ABD5W6L9"/>
<dbReference type="EMBL" id="JBHSZI010000003">
    <property type="protein sequence ID" value="MFC7059838.1"/>
    <property type="molecule type" value="Genomic_DNA"/>
</dbReference>
<proteinExistence type="predicted"/>
<sequence length="70" mass="8153">MAVTRGDWKAVFQLRGDRRAELLYLLHIMTRQRGETRTQRNEDASLDEIPMPLLAAMQEDDVIPIEEVSR</sequence>
<name>A0ABD5W6L9_9EURY</name>
<reference evidence="1 2" key="1">
    <citation type="journal article" date="2019" name="Int. J. Syst. Evol. Microbiol.">
        <title>The Global Catalogue of Microorganisms (GCM) 10K type strain sequencing project: providing services to taxonomists for standard genome sequencing and annotation.</title>
        <authorList>
            <consortium name="The Broad Institute Genomics Platform"/>
            <consortium name="The Broad Institute Genome Sequencing Center for Infectious Disease"/>
            <person name="Wu L."/>
            <person name="Ma J."/>
        </authorList>
    </citation>
    <scope>NUCLEOTIDE SEQUENCE [LARGE SCALE GENOMIC DNA]</scope>
    <source>
        <strain evidence="1 2">JCM 30072</strain>
    </source>
</reference>
<accession>A0ABD5W6L9</accession>
<organism evidence="1 2">
    <name type="scientific">Halovenus salina</name>
    <dbReference type="NCBI Taxonomy" id="1510225"/>
    <lineage>
        <taxon>Archaea</taxon>
        <taxon>Methanobacteriati</taxon>
        <taxon>Methanobacteriota</taxon>
        <taxon>Stenosarchaea group</taxon>
        <taxon>Halobacteria</taxon>
        <taxon>Halobacteriales</taxon>
        <taxon>Haloarculaceae</taxon>
        <taxon>Halovenus</taxon>
    </lineage>
</organism>